<comment type="caution">
    <text evidence="7">The sequence shown here is derived from an EMBL/GenBank/DDBJ whole genome shotgun (WGS) entry which is preliminary data.</text>
</comment>
<dbReference type="RefSeq" id="WP_105728832.1">
    <property type="nucleotide sequence ID" value="NZ_PVLR01000012.1"/>
</dbReference>
<dbReference type="GO" id="GO:0030288">
    <property type="term" value="C:outer membrane-bounded periplasmic space"/>
    <property type="evidence" value="ECO:0007669"/>
    <property type="project" value="TreeGrafter"/>
</dbReference>
<comment type="subcellular location">
    <subcellularLocation>
        <location evidence="1">Periplasm</location>
    </subcellularLocation>
</comment>
<keyword evidence="3 6" id="KW-0732">Signal</keyword>
<feature type="compositionally biased region" description="Basic and acidic residues" evidence="5">
    <location>
        <begin position="174"/>
        <end position="190"/>
    </location>
</feature>
<dbReference type="Proteomes" id="UP000238326">
    <property type="component" value="Unassembled WGS sequence"/>
</dbReference>
<organism evidence="7 8">
    <name type="scientific">Malikia spinosa</name>
    <dbReference type="NCBI Taxonomy" id="86180"/>
    <lineage>
        <taxon>Bacteria</taxon>
        <taxon>Pseudomonadati</taxon>
        <taxon>Pseudomonadota</taxon>
        <taxon>Betaproteobacteria</taxon>
        <taxon>Burkholderiales</taxon>
        <taxon>Comamonadaceae</taxon>
        <taxon>Malikia</taxon>
    </lineage>
</organism>
<dbReference type="AlphaFoldDB" id="A0A2S9KGW8"/>
<evidence type="ECO:0000256" key="2">
    <source>
        <dbReference type="ARBA" id="ARBA00008441"/>
    </source>
</evidence>
<protein>
    <recommendedName>
        <fullName evidence="9">Periplasmic heavy metal sensor</fullName>
    </recommendedName>
</protein>
<feature type="region of interest" description="Disordered" evidence="5">
    <location>
        <begin position="29"/>
        <end position="53"/>
    </location>
</feature>
<dbReference type="Gene3D" id="1.20.120.1490">
    <property type="match status" value="1"/>
</dbReference>
<dbReference type="OrthoDB" id="131830at80864"/>
<dbReference type="PANTHER" id="PTHR38102">
    <property type="entry name" value="PERIPLASMIC CHAPERONE SPY"/>
    <property type="match status" value="1"/>
</dbReference>
<evidence type="ECO:0008006" key="9">
    <source>
        <dbReference type="Google" id="ProtNLM"/>
    </source>
</evidence>
<comment type="similarity">
    <text evidence="2">Belongs to the CpxP/Spy family.</text>
</comment>
<evidence type="ECO:0000313" key="7">
    <source>
        <dbReference type="EMBL" id="PRD69676.1"/>
    </source>
</evidence>
<evidence type="ECO:0000313" key="8">
    <source>
        <dbReference type="Proteomes" id="UP000238326"/>
    </source>
</evidence>
<dbReference type="CDD" id="cd09916">
    <property type="entry name" value="CpxP_like"/>
    <property type="match status" value="1"/>
</dbReference>
<feature type="chain" id="PRO_5015702620" description="Periplasmic heavy metal sensor" evidence="6">
    <location>
        <begin position="25"/>
        <end position="196"/>
    </location>
</feature>
<proteinExistence type="inferred from homology"/>
<accession>A0A2S9KGW8</accession>
<evidence type="ECO:0000256" key="3">
    <source>
        <dbReference type="ARBA" id="ARBA00022729"/>
    </source>
</evidence>
<dbReference type="InterPro" id="IPR012899">
    <property type="entry name" value="LTXXQ"/>
</dbReference>
<dbReference type="EMBL" id="PVLR01000012">
    <property type="protein sequence ID" value="PRD69676.1"/>
    <property type="molecule type" value="Genomic_DNA"/>
</dbReference>
<gene>
    <name evidence="7" type="ORF">C6P61_05010</name>
</gene>
<evidence type="ECO:0000256" key="5">
    <source>
        <dbReference type="SAM" id="MobiDB-lite"/>
    </source>
</evidence>
<dbReference type="InterPro" id="IPR052211">
    <property type="entry name" value="Cpx_auxiliary_protein"/>
</dbReference>
<evidence type="ECO:0000256" key="6">
    <source>
        <dbReference type="SAM" id="SignalP"/>
    </source>
</evidence>
<keyword evidence="8" id="KW-1185">Reference proteome</keyword>
<sequence>MKSLPILRHTALGLLAALSLTAMAAAPAAGDGCEHQGRPGMHGMAGTEGHHGGRMGHGPMGAGEGQMSGHMGGRMGAHMGGLSPRMLQSLQLSDAQRAQVTELTQAQAKTMQEQMSQSRARHEQLDQLSRAPSFDAAKARALADEQGQQMAQHLFQRVQLQSQLRALLTPEQLKQLDARQADGRPMDGKGPRQQPR</sequence>
<feature type="signal peptide" evidence="6">
    <location>
        <begin position="1"/>
        <end position="24"/>
    </location>
</feature>
<reference evidence="7 8" key="1">
    <citation type="submission" date="2018-03" db="EMBL/GenBank/DDBJ databases">
        <title>Comparative genomics illustrates the genes involved in a hyperalkaliphilic mechanisms of Serpentinomonas isolated from highly-alkaline calcium-rich serpentinized springs.</title>
        <authorList>
            <person name="Suzuki S."/>
            <person name="Ishii S."/>
            <person name="Walworth N."/>
            <person name="Bird L."/>
            <person name="Kuenen J.G."/>
            <person name="Nealson K.H."/>
        </authorList>
    </citation>
    <scope>NUCLEOTIDE SEQUENCE [LARGE SCALE GENOMIC DNA]</scope>
    <source>
        <strain evidence="7 8">83</strain>
    </source>
</reference>
<evidence type="ECO:0000256" key="1">
    <source>
        <dbReference type="ARBA" id="ARBA00004418"/>
    </source>
</evidence>
<evidence type="ECO:0000256" key="4">
    <source>
        <dbReference type="ARBA" id="ARBA00022764"/>
    </source>
</evidence>
<feature type="region of interest" description="Disordered" evidence="5">
    <location>
        <begin position="171"/>
        <end position="196"/>
    </location>
</feature>
<dbReference type="Pfam" id="PF07813">
    <property type="entry name" value="LTXXQ"/>
    <property type="match status" value="1"/>
</dbReference>
<dbReference type="GO" id="GO:0051082">
    <property type="term" value="F:unfolded protein binding"/>
    <property type="evidence" value="ECO:0007669"/>
    <property type="project" value="TreeGrafter"/>
</dbReference>
<name>A0A2S9KGW8_9BURK</name>
<dbReference type="PANTHER" id="PTHR38102:SF1">
    <property type="entry name" value="PERIPLASMIC CHAPERONE SPY"/>
    <property type="match status" value="1"/>
</dbReference>
<keyword evidence="4" id="KW-0574">Periplasm</keyword>